<name>A0A9Y1FJQ9_9ARCH</name>
<keyword evidence="1" id="KW-1133">Transmembrane helix</keyword>
<feature type="transmembrane region" description="Helical" evidence="1">
    <location>
        <begin position="28"/>
        <end position="51"/>
    </location>
</feature>
<dbReference type="AlphaFoldDB" id="A0A9Y1FJQ9"/>
<proteinExistence type="predicted"/>
<evidence type="ECO:0008006" key="3">
    <source>
        <dbReference type="Google" id="ProtNLM"/>
    </source>
</evidence>
<protein>
    <recommendedName>
        <fullName evidence="3">ECF transporter S component</fullName>
    </recommendedName>
</protein>
<keyword evidence="1" id="KW-0472">Membrane</keyword>
<evidence type="ECO:0000256" key="1">
    <source>
        <dbReference type="SAM" id="Phobius"/>
    </source>
</evidence>
<reference evidence="2" key="1">
    <citation type="journal article" date="2022" name="Nat. Microbiol.">
        <title>Unique mobile elements and scalable gene flow at the prokaryote-eukaryote boundary revealed by circularized Asgard archaea genomes.</title>
        <authorList>
            <person name="Wu F."/>
            <person name="Speth D.R."/>
            <person name="Philosof A."/>
            <person name="Cremiere A."/>
            <person name="Narayanan A."/>
            <person name="Barco R.A."/>
            <person name="Connon S.A."/>
            <person name="Amend J.P."/>
            <person name="Antoshechkin I.A."/>
            <person name="Orphan V.J."/>
        </authorList>
    </citation>
    <scope>NUCLEOTIDE SEQUENCE</scope>
    <source>
        <strain evidence="2">PM71</strain>
    </source>
</reference>
<evidence type="ECO:0000313" key="2">
    <source>
        <dbReference type="EMBL" id="UJG40137.1"/>
    </source>
</evidence>
<dbReference type="Proteomes" id="UP001201020">
    <property type="component" value="Chromosome"/>
</dbReference>
<feature type="transmembrane region" description="Helical" evidence="1">
    <location>
        <begin position="128"/>
        <end position="151"/>
    </location>
</feature>
<organism evidence="2">
    <name type="scientific">Candidatus Heimdallarchaeum aukensis</name>
    <dbReference type="NCBI Taxonomy" id="2876573"/>
    <lineage>
        <taxon>Archaea</taxon>
        <taxon>Promethearchaeati</taxon>
        <taxon>Candidatus Heimdallarchaeota</taxon>
        <taxon>Candidatus Heimdallarchaeia (ex Rinke et al. 2021) (nom. nud.)</taxon>
        <taxon>Candidatus Heimdallarchaeales</taxon>
        <taxon>Candidatus Heimdallarchaeaceae</taxon>
        <taxon>Candidatus Heimdallarchaeum</taxon>
    </lineage>
</organism>
<keyword evidence="1" id="KW-0812">Transmembrane</keyword>
<dbReference type="EMBL" id="CP084166">
    <property type="protein sequence ID" value="UJG40137.1"/>
    <property type="molecule type" value="Genomic_DNA"/>
</dbReference>
<sequence>MQSNNSNINTKRDNFNAKKRDETEIKNILKITTASSLSALGIVLSSITVLIPNVEFISFTIFLITILFGFSTGLFSMISISLIYELIVTPIYGSSGILILFKMVCYLILVLTTMILRKIIDHLSFWEIGIFGGVFALFYDIVTTVGGQLIILQENITLAYLFTVIVFGIPFTVVHILGNFIIFSSLKEIINWIKIAFNYKGIDYISLGFFENKKVAASKNRTEKEE</sequence>
<dbReference type="Gene3D" id="1.10.1760.20">
    <property type="match status" value="1"/>
</dbReference>
<accession>A0A9Y1FJQ9</accession>
<feature type="transmembrane region" description="Helical" evidence="1">
    <location>
        <begin position="57"/>
        <end position="84"/>
    </location>
</feature>
<feature type="transmembrane region" description="Helical" evidence="1">
    <location>
        <begin position="158"/>
        <end position="182"/>
    </location>
</feature>
<gene>
    <name evidence="2" type="ORF">K9W45_09860</name>
</gene>
<feature type="transmembrane region" description="Helical" evidence="1">
    <location>
        <begin position="96"/>
        <end position="116"/>
    </location>
</feature>